<dbReference type="SUPFAM" id="SSF51182">
    <property type="entry name" value="RmlC-like cupins"/>
    <property type="match status" value="1"/>
</dbReference>
<dbReference type="EMBL" id="JAMDGY010000013">
    <property type="protein sequence ID" value="MDD0989806.1"/>
    <property type="molecule type" value="Genomic_DNA"/>
</dbReference>
<accession>A0ABT5NNQ9</accession>
<evidence type="ECO:0000313" key="2">
    <source>
        <dbReference type="EMBL" id="MDD0989806.1"/>
    </source>
</evidence>
<dbReference type="Gene3D" id="2.60.120.10">
    <property type="entry name" value="Jelly Rolls"/>
    <property type="match status" value="1"/>
</dbReference>
<evidence type="ECO:0000259" key="1">
    <source>
        <dbReference type="Pfam" id="PF12973"/>
    </source>
</evidence>
<feature type="domain" description="ChrR-like cupin" evidence="1">
    <location>
        <begin position="42"/>
        <end position="135"/>
    </location>
</feature>
<keyword evidence="3" id="KW-1185">Reference proteome</keyword>
<evidence type="ECO:0000313" key="3">
    <source>
        <dbReference type="Proteomes" id="UP001148203"/>
    </source>
</evidence>
<dbReference type="Pfam" id="PF12973">
    <property type="entry name" value="Cupin_7"/>
    <property type="match status" value="1"/>
</dbReference>
<reference evidence="2 3" key="1">
    <citation type="submission" date="2022-05" db="EMBL/GenBank/DDBJ databases">
        <title>Novel Pseudomonas spp. Isolated from a Rainbow Trout Aquaculture Facility.</title>
        <authorList>
            <person name="Testerman T."/>
            <person name="Graf J."/>
        </authorList>
    </citation>
    <scope>NUCLEOTIDE SEQUENCE [LARGE SCALE GENOMIC DNA]</scope>
    <source>
        <strain evidence="2 3">ID681</strain>
    </source>
</reference>
<protein>
    <submittedName>
        <fullName evidence="2">Cupin domain-containing protein</fullName>
    </submittedName>
</protein>
<proteinExistence type="predicted"/>
<dbReference type="InterPro" id="IPR011051">
    <property type="entry name" value="RmlC_Cupin_sf"/>
</dbReference>
<dbReference type="Proteomes" id="UP001148203">
    <property type="component" value="Unassembled WGS sequence"/>
</dbReference>
<name>A0ABT5NNQ9_9PSED</name>
<dbReference type="InterPro" id="IPR014710">
    <property type="entry name" value="RmlC-like_jellyroll"/>
</dbReference>
<dbReference type="RefSeq" id="WP_273909388.1">
    <property type="nucleotide sequence ID" value="NZ_JAMDGX010000015.1"/>
</dbReference>
<sequence length="145" mass="16087">MKVSEIFKTIVHRTLLEDSATVDAPGDRVIDLGLGEACLPDLEFQPYQPGVRKNVLIHPIFDNSKDDPSGSDCAILQYLPGAFTPKHLHVGYETVLVLKGEYVENDVLYHPGTLIVREPGTTHEMRTTTGCVILAFRDMPVKQLT</sequence>
<organism evidence="2 3">
    <name type="scientific">Pseudomonas fontis</name>
    <dbReference type="NCBI Taxonomy" id="2942633"/>
    <lineage>
        <taxon>Bacteria</taxon>
        <taxon>Pseudomonadati</taxon>
        <taxon>Pseudomonadota</taxon>
        <taxon>Gammaproteobacteria</taxon>
        <taxon>Pseudomonadales</taxon>
        <taxon>Pseudomonadaceae</taxon>
        <taxon>Pseudomonas</taxon>
    </lineage>
</organism>
<dbReference type="InterPro" id="IPR025979">
    <property type="entry name" value="ChrR-like_cupin_dom"/>
</dbReference>
<comment type="caution">
    <text evidence="2">The sequence shown here is derived from an EMBL/GenBank/DDBJ whole genome shotgun (WGS) entry which is preliminary data.</text>
</comment>
<gene>
    <name evidence="2" type="ORF">M5G11_04585</name>
</gene>